<name>A0AAQ4EQ81_AMBAM</name>
<feature type="non-terminal residue" evidence="4">
    <location>
        <position position="1"/>
    </location>
</feature>
<feature type="transmembrane region" description="Helical" evidence="2">
    <location>
        <begin position="171"/>
        <end position="191"/>
    </location>
</feature>
<organism evidence="4 5">
    <name type="scientific">Amblyomma americanum</name>
    <name type="common">Lone star tick</name>
    <dbReference type="NCBI Taxonomy" id="6943"/>
    <lineage>
        <taxon>Eukaryota</taxon>
        <taxon>Metazoa</taxon>
        <taxon>Ecdysozoa</taxon>
        <taxon>Arthropoda</taxon>
        <taxon>Chelicerata</taxon>
        <taxon>Arachnida</taxon>
        <taxon>Acari</taxon>
        <taxon>Parasitiformes</taxon>
        <taxon>Ixodida</taxon>
        <taxon>Ixodoidea</taxon>
        <taxon>Ixodidae</taxon>
        <taxon>Amblyomminae</taxon>
        <taxon>Amblyomma</taxon>
    </lineage>
</organism>
<evidence type="ECO:0000259" key="3">
    <source>
        <dbReference type="Pfam" id="PF20146"/>
    </source>
</evidence>
<accession>A0AAQ4EQ81</accession>
<evidence type="ECO:0000313" key="5">
    <source>
        <dbReference type="Proteomes" id="UP001321473"/>
    </source>
</evidence>
<gene>
    <name evidence="4" type="ORF">V5799_029784</name>
</gene>
<reference evidence="4 5" key="1">
    <citation type="journal article" date="2023" name="Arcadia Sci">
        <title>De novo assembly of a long-read Amblyomma americanum tick genome.</title>
        <authorList>
            <person name="Chou S."/>
            <person name="Poskanzer K.E."/>
            <person name="Rollins M."/>
            <person name="Thuy-Boun P.S."/>
        </authorList>
    </citation>
    <scope>NUCLEOTIDE SEQUENCE [LARGE SCALE GENOMIC DNA]</scope>
    <source>
        <strain evidence="4">F_SG_1</strain>
        <tissue evidence="4">Salivary glands</tissue>
    </source>
</reference>
<dbReference type="InterPro" id="IPR052728">
    <property type="entry name" value="O2_lipid_transport_reg"/>
</dbReference>
<dbReference type="EMBL" id="JARKHS020012468">
    <property type="protein sequence ID" value="KAK8776871.1"/>
    <property type="molecule type" value="Genomic_DNA"/>
</dbReference>
<keyword evidence="5" id="KW-1185">Reference proteome</keyword>
<dbReference type="PANTHER" id="PTHR11161:SF0">
    <property type="entry name" value="O-ACYLTRANSFERASE LIKE PROTEIN"/>
    <property type="match status" value="1"/>
</dbReference>
<evidence type="ECO:0000256" key="2">
    <source>
        <dbReference type="SAM" id="Phobius"/>
    </source>
</evidence>
<feature type="region of interest" description="Disordered" evidence="1">
    <location>
        <begin position="358"/>
        <end position="410"/>
    </location>
</feature>
<feature type="domain" description="Nose resistant-to-fluoxetine protein N-terminal" evidence="3">
    <location>
        <begin position="3"/>
        <end position="106"/>
    </location>
</feature>
<feature type="transmembrane region" description="Helical" evidence="2">
    <location>
        <begin position="317"/>
        <end position="339"/>
    </location>
</feature>
<feature type="transmembrane region" description="Helical" evidence="2">
    <location>
        <begin position="259"/>
        <end position="281"/>
    </location>
</feature>
<dbReference type="AlphaFoldDB" id="A0AAQ4EQ81"/>
<keyword evidence="2" id="KW-0812">Transmembrane</keyword>
<keyword evidence="2" id="KW-1133">Transmembrane helix</keyword>
<dbReference type="InterPro" id="IPR006621">
    <property type="entry name" value="Nose-resist-to-fluoxetine_N"/>
</dbReference>
<evidence type="ECO:0000256" key="1">
    <source>
        <dbReference type="SAM" id="MobiDB-lite"/>
    </source>
</evidence>
<feature type="transmembrane region" description="Helical" evidence="2">
    <location>
        <begin position="136"/>
        <end position="159"/>
    </location>
</feature>
<protein>
    <recommendedName>
        <fullName evidence="3">Nose resistant-to-fluoxetine protein N-terminal domain-containing protein</fullName>
    </recommendedName>
</protein>
<proteinExistence type="predicted"/>
<dbReference type="PANTHER" id="PTHR11161">
    <property type="entry name" value="O-ACYLTRANSFERASE"/>
    <property type="match status" value="1"/>
</dbReference>
<feature type="compositionally biased region" description="Basic and acidic residues" evidence="1">
    <location>
        <begin position="358"/>
        <end position="378"/>
    </location>
</feature>
<sequence length="410" mass="45527">LLSNGFLPSNLFEGGLVNLGSYEQCLRTSAVNRVGEKTIRGQYCSLHFKPPVEAFKSLLARFNEVGELMGRENPLTRTSREKFASTDFRVGICTPSTCSEEDLQVVTRKLLGQYGFDSTVRSCRTDSPKNITKLQAASMAVLGTVVLTVVAATLTEWVVQARAAGTVKRKDGTALGTLLYFSALSNTRYLLRTENTEKNRPLLFLGGFKVVLILWVIYGHSYIMVQLEFAQDLFEIGAVFRKVASQIIPNGFLSVSTFLYLRLTIPVIGVILGTFLLPLLVDGPADEEFVGSEVQGCITNWWTVFVQANNFNSMDDMLMTSLGIFCYSVFFGYLLYLCFEAPGYHLQRILFNIPTSSKESREKSDDHSGTEVDIEKASCKINNSDHGGKSRNLKPVDNPGFETDAEKSRL</sequence>
<evidence type="ECO:0000313" key="4">
    <source>
        <dbReference type="EMBL" id="KAK8776871.1"/>
    </source>
</evidence>
<keyword evidence="2" id="KW-0472">Membrane</keyword>
<dbReference type="Proteomes" id="UP001321473">
    <property type="component" value="Unassembled WGS sequence"/>
</dbReference>
<dbReference type="Pfam" id="PF20146">
    <property type="entry name" value="NRF"/>
    <property type="match status" value="1"/>
</dbReference>
<feature type="transmembrane region" description="Helical" evidence="2">
    <location>
        <begin position="203"/>
        <end position="225"/>
    </location>
</feature>
<comment type="caution">
    <text evidence="4">The sequence shown here is derived from an EMBL/GenBank/DDBJ whole genome shotgun (WGS) entry which is preliminary data.</text>
</comment>